<comment type="caution">
    <text evidence="2">The sequence shown here is derived from an EMBL/GenBank/DDBJ whole genome shotgun (WGS) entry which is preliminary data.</text>
</comment>
<name>A0A6N6JLB1_9RHOB</name>
<keyword evidence="1" id="KW-1133">Transmembrane helix</keyword>
<dbReference type="InterPro" id="IPR019253">
    <property type="entry name" value="DUF2244_TM"/>
</dbReference>
<keyword evidence="1" id="KW-0812">Transmembrane</keyword>
<evidence type="ECO:0000256" key="1">
    <source>
        <dbReference type="SAM" id="Phobius"/>
    </source>
</evidence>
<dbReference type="AlphaFoldDB" id="A0A6N6JLB1"/>
<protein>
    <recommendedName>
        <fullName evidence="4">DUF2244 domain-containing protein</fullName>
    </recommendedName>
</protein>
<keyword evidence="1" id="KW-0472">Membrane</keyword>
<evidence type="ECO:0000313" key="3">
    <source>
        <dbReference type="Proteomes" id="UP000436822"/>
    </source>
</evidence>
<organism evidence="2 3">
    <name type="scientific">Litoreibacter roseus</name>
    <dbReference type="NCBI Taxonomy" id="2601869"/>
    <lineage>
        <taxon>Bacteria</taxon>
        <taxon>Pseudomonadati</taxon>
        <taxon>Pseudomonadota</taxon>
        <taxon>Alphaproteobacteria</taxon>
        <taxon>Rhodobacterales</taxon>
        <taxon>Roseobacteraceae</taxon>
        <taxon>Litoreibacter</taxon>
    </lineage>
</organism>
<reference evidence="2 3" key="1">
    <citation type="submission" date="2019-12" db="EMBL/GenBank/DDBJ databases">
        <title>Litoreibacter badius sp. nov., a novel bacteriochlorophyll a-containing bacterium in the genus Litoreibacter.</title>
        <authorList>
            <person name="Kanamuro M."/>
            <person name="Takabe Y."/>
            <person name="Mori K."/>
            <person name="Takaichi S."/>
            <person name="Hanada S."/>
        </authorList>
    </citation>
    <scope>NUCLEOTIDE SEQUENCE [LARGE SCALE GENOMIC DNA]</scope>
    <source>
        <strain evidence="2 3">K6</strain>
    </source>
</reference>
<dbReference type="Pfam" id="PF10003">
    <property type="entry name" value="DUF2244"/>
    <property type="match status" value="1"/>
</dbReference>
<gene>
    <name evidence="2" type="ORF">KIN_30460</name>
</gene>
<feature type="transmembrane region" description="Helical" evidence="1">
    <location>
        <begin position="27"/>
        <end position="43"/>
    </location>
</feature>
<accession>A0A6N6JLB1</accession>
<sequence>MTFLAITSVLIAIPLLPLIGTTVLWGLLPFLVLTVGGLWYFLMRSYRDGHLVEELSIWPDHMTLVRVSKMGPKHKRRQEWEANPYWVGITSHEAPVKNYLTLSGGTREVELGAFLSPEERAELKDEVEAQLRNLAPGLRG</sequence>
<evidence type="ECO:0000313" key="2">
    <source>
        <dbReference type="EMBL" id="GFE65972.1"/>
    </source>
</evidence>
<evidence type="ECO:0008006" key="4">
    <source>
        <dbReference type="Google" id="ProtNLM"/>
    </source>
</evidence>
<dbReference type="EMBL" id="BLJE01000003">
    <property type="protein sequence ID" value="GFE65972.1"/>
    <property type="molecule type" value="Genomic_DNA"/>
</dbReference>
<dbReference type="Proteomes" id="UP000436822">
    <property type="component" value="Unassembled WGS sequence"/>
</dbReference>
<keyword evidence="3" id="KW-1185">Reference proteome</keyword>
<proteinExistence type="predicted"/>